<dbReference type="InterPro" id="IPR007527">
    <property type="entry name" value="Znf_SWIM"/>
</dbReference>
<evidence type="ECO:0000313" key="6">
    <source>
        <dbReference type="RefSeq" id="XP_039137913.1"/>
    </source>
</evidence>
<dbReference type="GeneID" id="120275413"/>
<dbReference type="RefSeq" id="XP_039137911.1">
    <property type="nucleotide sequence ID" value="XM_039281977.1"/>
</dbReference>
<evidence type="ECO:0000313" key="7">
    <source>
        <dbReference type="RefSeq" id="XP_039137914.1"/>
    </source>
</evidence>
<dbReference type="Pfam" id="PF04434">
    <property type="entry name" value="SWIM"/>
    <property type="match status" value="1"/>
</dbReference>
<organism evidence="3 7">
    <name type="scientific">Dioscorea cayennensis subsp. rotundata</name>
    <name type="common">White Guinea yam</name>
    <name type="synonym">Dioscorea rotundata</name>
    <dbReference type="NCBI Taxonomy" id="55577"/>
    <lineage>
        <taxon>Eukaryota</taxon>
        <taxon>Viridiplantae</taxon>
        <taxon>Streptophyta</taxon>
        <taxon>Embryophyta</taxon>
        <taxon>Tracheophyta</taxon>
        <taxon>Spermatophyta</taxon>
        <taxon>Magnoliopsida</taxon>
        <taxon>Liliopsida</taxon>
        <taxon>Dioscoreales</taxon>
        <taxon>Dioscoreaceae</taxon>
        <taxon>Dioscorea</taxon>
    </lineage>
</organism>
<reference evidence="4 5" key="1">
    <citation type="submission" date="2025-04" db="UniProtKB">
        <authorList>
            <consortium name="RefSeq"/>
        </authorList>
    </citation>
    <scope>IDENTIFICATION</scope>
</reference>
<protein>
    <submittedName>
        <fullName evidence="4 5">Uncharacterized protein LOC120275413 isoform X1</fullName>
    </submittedName>
</protein>
<dbReference type="PROSITE" id="PS50966">
    <property type="entry name" value="ZF_SWIM"/>
    <property type="match status" value="1"/>
</dbReference>
<evidence type="ECO:0000256" key="1">
    <source>
        <dbReference type="PROSITE-ProRule" id="PRU00325"/>
    </source>
</evidence>
<dbReference type="GO" id="GO:0008270">
    <property type="term" value="F:zinc ion binding"/>
    <property type="evidence" value="ECO:0007669"/>
    <property type="project" value="UniProtKB-KW"/>
</dbReference>
<keyword evidence="1" id="KW-0863">Zinc-finger</keyword>
<evidence type="ECO:0000313" key="4">
    <source>
        <dbReference type="RefSeq" id="XP_039137911.1"/>
    </source>
</evidence>
<dbReference type="RefSeq" id="XP_039137914.1">
    <property type="nucleotide sequence ID" value="XM_039281980.1"/>
</dbReference>
<dbReference type="RefSeq" id="XP_039137913.1">
    <property type="nucleotide sequence ID" value="XM_039281979.1"/>
</dbReference>
<dbReference type="InterPro" id="IPR018289">
    <property type="entry name" value="MULE_transposase_dom"/>
</dbReference>
<evidence type="ECO:0000313" key="5">
    <source>
        <dbReference type="RefSeq" id="XP_039137912.1"/>
    </source>
</evidence>
<keyword evidence="1" id="KW-0479">Metal-binding</keyword>
<accession>A0AB40CDD0</accession>
<dbReference type="RefSeq" id="XP_039137912.1">
    <property type="nucleotide sequence ID" value="XM_039281978.1"/>
</dbReference>
<evidence type="ECO:0000313" key="3">
    <source>
        <dbReference type="Proteomes" id="UP001515500"/>
    </source>
</evidence>
<sequence>MRHSCTNERIQSDNRHCTSKLICELVLSTLRANLSLSIAQVQAMVKDMYHVDVGYTKAWKGKNKALKRIFGSWEQSYAELRMYFTALTISNPGTIIDFDSEWGPGWERLKRVFWSFGPSIIGFNSCHPVLSVDGTFLHGKYKGTLLMATGEDAEDHIFPYAFAIDEGENRESWLWFLHNVYKTLDPTRPICIISDRFRGNVNVVRDAFPPQYGHVHRYYLRHLTDNFLQLCKSKSDADLFWRASTVVSAQKFEELKNILTERYPMFVDFSSSIGPREMWTMVHDNGRRCGRHNTNLSESFNSVLKGARGLPVRALVSSTFHCTMMYFFKNCERGLAMNQTLTKKQEARMHDGIEKGRYLSVRRFNDNEFQVTKCVNEDTIDYKVVLNGIHSTCTCRFMVARRFPCIHVLKVCNATNANINPYVLCPPWYIL</sequence>
<proteinExistence type="predicted"/>
<dbReference type="PANTHER" id="PTHR31973:SF195">
    <property type="entry name" value="MUDR FAMILY TRANSPOSASE"/>
    <property type="match status" value="1"/>
</dbReference>
<dbReference type="Pfam" id="PF10551">
    <property type="entry name" value="MULE"/>
    <property type="match status" value="1"/>
</dbReference>
<evidence type="ECO:0000259" key="2">
    <source>
        <dbReference type="PROSITE" id="PS50966"/>
    </source>
</evidence>
<dbReference type="PANTHER" id="PTHR31973">
    <property type="entry name" value="POLYPROTEIN, PUTATIVE-RELATED"/>
    <property type="match status" value="1"/>
</dbReference>
<dbReference type="Proteomes" id="UP001515500">
    <property type="component" value="Chromosome 14"/>
</dbReference>
<gene>
    <name evidence="4 5 6 7" type="primary">LOC120275413</name>
</gene>
<feature type="domain" description="SWIM-type" evidence="2">
    <location>
        <begin position="382"/>
        <end position="416"/>
    </location>
</feature>
<dbReference type="AlphaFoldDB" id="A0AB40CDD0"/>
<name>A0AB40CDD0_DIOCR</name>
<keyword evidence="1" id="KW-0862">Zinc</keyword>
<keyword evidence="3" id="KW-1185">Reference proteome</keyword>